<gene>
    <name evidence="4" type="ORF">JD292_08185</name>
</gene>
<keyword evidence="2" id="KW-0812">Transmembrane</keyword>
<dbReference type="Proteomes" id="UP000618733">
    <property type="component" value="Unassembled WGS sequence"/>
</dbReference>
<comment type="caution">
    <text evidence="4">The sequence shown here is derived from an EMBL/GenBank/DDBJ whole genome shotgun (WGS) entry which is preliminary data.</text>
</comment>
<dbReference type="PANTHER" id="PTHR43283">
    <property type="entry name" value="BETA-LACTAMASE-RELATED"/>
    <property type="match status" value="1"/>
</dbReference>
<dbReference type="InterPro" id="IPR001466">
    <property type="entry name" value="Beta-lactam-related"/>
</dbReference>
<evidence type="ECO:0000313" key="4">
    <source>
        <dbReference type="EMBL" id="MBK0422051.1"/>
    </source>
</evidence>
<dbReference type="AlphaFoldDB" id="A0A934QCC2"/>
<dbReference type="Gene3D" id="3.40.710.10">
    <property type="entry name" value="DD-peptidase/beta-lactamase superfamily"/>
    <property type="match status" value="1"/>
</dbReference>
<dbReference type="InterPro" id="IPR050789">
    <property type="entry name" value="Diverse_Enzym_Activities"/>
</dbReference>
<dbReference type="InterPro" id="IPR012338">
    <property type="entry name" value="Beta-lactam/transpept-like"/>
</dbReference>
<keyword evidence="5" id="KW-1185">Reference proteome</keyword>
<evidence type="ECO:0000259" key="3">
    <source>
        <dbReference type="Pfam" id="PF00144"/>
    </source>
</evidence>
<reference evidence="4" key="1">
    <citation type="submission" date="2020-12" db="EMBL/GenBank/DDBJ databases">
        <title>Leucobacter sp. CAS2, isolated from Chromium sludge.</title>
        <authorList>
            <person name="Xu Z."/>
        </authorList>
    </citation>
    <scope>NUCLEOTIDE SEQUENCE</scope>
    <source>
        <strain evidence="4">CSA2</strain>
    </source>
</reference>
<keyword evidence="2" id="KW-1133">Transmembrane helix</keyword>
<evidence type="ECO:0000256" key="1">
    <source>
        <dbReference type="SAM" id="MobiDB-lite"/>
    </source>
</evidence>
<keyword evidence="4" id="KW-0378">Hydrolase</keyword>
<sequence>MAEGLVPFAPRCYAADVRLLRRSLAILAGLLTVALVAAVGAYWWQRPMILTGTGYAAHNACAVSHVAGRENPESDLPPNPLVPYLDAEVTERGATASLLGVLATQRAVATDGAGCTLTDGRPDVADATPIDGTKNPLTTAPAPPSEPAIDAALAKAFGDDLPDAERTALGTRAVVALKNGKLVGERYAEGFDARTPQLGWSMSKSAASLLTGIMVQRGEVRLSDSELRPEWTDDRSQITIEELLRMTSGLQWDETYDLGTPITRMLYLEPDMASYVASLPLAHEPGTAQQYSSGSTTLLCSVLAERSGLGSDVMNQRLLAPLGLSSAVMEPDGAGTPVCSSYLWMTPRDWAALGQFALQDGVWNGDRLLPADWMRKSLDVHATESTDDPGFGMSWRVNVLPDGSIRWPELPRDTFYATGHDGQKVIVIPSQDLVVVRMGFTPEADAEPSQVRLAADLIAATR</sequence>
<dbReference type="SUPFAM" id="SSF56601">
    <property type="entry name" value="beta-lactamase/transpeptidase-like"/>
    <property type="match status" value="1"/>
</dbReference>
<proteinExistence type="predicted"/>
<name>A0A934QCC2_9MICO</name>
<accession>A0A934QCC2</accession>
<keyword evidence="2" id="KW-0472">Membrane</keyword>
<evidence type="ECO:0000313" key="5">
    <source>
        <dbReference type="Proteomes" id="UP000618733"/>
    </source>
</evidence>
<dbReference type="EMBL" id="JAEHOI010000006">
    <property type="protein sequence ID" value="MBK0422051.1"/>
    <property type="molecule type" value="Genomic_DNA"/>
</dbReference>
<feature type="region of interest" description="Disordered" evidence="1">
    <location>
        <begin position="120"/>
        <end position="143"/>
    </location>
</feature>
<protein>
    <submittedName>
        <fullName evidence="4">Serine hydrolase</fullName>
    </submittedName>
</protein>
<dbReference type="Pfam" id="PF00144">
    <property type="entry name" value="Beta-lactamase"/>
    <property type="match status" value="1"/>
</dbReference>
<evidence type="ECO:0000256" key="2">
    <source>
        <dbReference type="SAM" id="Phobius"/>
    </source>
</evidence>
<dbReference type="GO" id="GO:0016787">
    <property type="term" value="F:hydrolase activity"/>
    <property type="evidence" value="ECO:0007669"/>
    <property type="project" value="UniProtKB-KW"/>
</dbReference>
<feature type="transmembrane region" description="Helical" evidence="2">
    <location>
        <begin position="24"/>
        <end position="44"/>
    </location>
</feature>
<feature type="domain" description="Beta-lactamase-related" evidence="3">
    <location>
        <begin position="173"/>
        <end position="438"/>
    </location>
</feature>
<organism evidence="4 5">
    <name type="scientific">Leucobacter edaphi</name>
    <dbReference type="NCBI Taxonomy" id="2796472"/>
    <lineage>
        <taxon>Bacteria</taxon>
        <taxon>Bacillati</taxon>
        <taxon>Actinomycetota</taxon>
        <taxon>Actinomycetes</taxon>
        <taxon>Micrococcales</taxon>
        <taxon>Microbacteriaceae</taxon>
        <taxon>Leucobacter</taxon>
    </lineage>
</organism>
<dbReference type="PANTHER" id="PTHR43283:SF7">
    <property type="entry name" value="BETA-LACTAMASE-RELATED DOMAIN-CONTAINING PROTEIN"/>
    <property type="match status" value="1"/>
</dbReference>